<organism evidence="1 2">
    <name type="scientific">Rhodonellum psychrophilum GCM71 = DSM 17998</name>
    <dbReference type="NCBI Taxonomy" id="1123057"/>
    <lineage>
        <taxon>Bacteria</taxon>
        <taxon>Pseudomonadati</taxon>
        <taxon>Bacteroidota</taxon>
        <taxon>Cytophagia</taxon>
        <taxon>Cytophagales</taxon>
        <taxon>Cytophagaceae</taxon>
        <taxon>Rhodonellum</taxon>
    </lineage>
</organism>
<dbReference type="Proteomes" id="UP000016843">
    <property type="component" value="Unassembled WGS sequence"/>
</dbReference>
<keyword evidence="2" id="KW-1185">Reference proteome</keyword>
<name>U5BMV4_9BACT</name>
<accession>U5BMV4</accession>
<dbReference type="AlphaFoldDB" id="U5BMV4"/>
<reference evidence="1 2" key="1">
    <citation type="journal article" date="2013" name="Genome Announc.">
        <title>Draft Genome Sequence of the Psychrophilic and Alkaliphilic Rhodonellum psychrophilum Strain GCM71T.</title>
        <authorList>
            <person name="Hauptmann A.L."/>
            <person name="Glaring M.A."/>
            <person name="Hallin P.F."/>
            <person name="Prieme A."/>
            <person name="Stougaard P."/>
        </authorList>
    </citation>
    <scope>NUCLEOTIDE SEQUENCE [LARGE SCALE GENOMIC DNA]</scope>
    <source>
        <strain evidence="1 2">GCM71</strain>
    </source>
</reference>
<gene>
    <name evidence="1" type="ORF">P872_08905</name>
</gene>
<protein>
    <submittedName>
        <fullName evidence="1">Uncharacterized protein</fullName>
    </submittedName>
</protein>
<sequence length="50" mass="5899">MKAKWNSFFHYEGIVLRKRGIKSEILKTGLNSNVVHGFKKYSIEIFKKKV</sequence>
<evidence type="ECO:0000313" key="2">
    <source>
        <dbReference type="Proteomes" id="UP000016843"/>
    </source>
</evidence>
<comment type="caution">
    <text evidence="1">The sequence shown here is derived from an EMBL/GenBank/DDBJ whole genome shotgun (WGS) entry which is preliminary data.</text>
</comment>
<evidence type="ECO:0000313" key="1">
    <source>
        <dbReference type="EMBL" id="ERM81845.1"/>
    </source>
</evidence>
<proteinExistence type="predicted"/>
<dbReference type="EMBL" id="AWXR01000039">
    <property type="protein sequence ID" value="ERM81845.1"/>
    <property type="molecule type" value="Genomic_DNA"/>
</dbReference>